<dbReference type="AlphaFoldDB" id="G3UYN3"/>
<dbReference type="AGR" id="MGI:95457"/>
<dbReference type="VEuPathDB" id="HostDB:ENSMUSG00000027684"/>
<dbReference type="Proteomes" id="UP000000589">
    <property type="component" value="Chromosome 3"/>
</dbReference>
<proteinExistence type="predicted"/>
<keyword evidence="3" id="KW-1185">Reference proteome</keyword>
<accession>G3UYN3</accession>
<protein>
    <submittedName>
        <fullName evidence="1">MDS1 and EVI1 complex locus</fullName>
    </submittedName>
</protein>
<dbReference type="Antibodypedia" id="18615">
    <property type="antibodies" value="435 antibodies from 34 providers"/>
</dbReference>
<evidence type="ECO:0000313" key="1">
    <source>
        <dbReference type="Ensembl" id="ENSMUSP00000134152.2"/>
    </source>
</evidence>
<reference evidence="1 3" key="1">
    <citation type="journal article" date="2009" name="PLoS Biol.">
        <title>Lineage-specific biology revealed by a finished genome assembly of the mouse.</title>
        <authorList>
            <consortium name="Mouse Genome Sequencing Consortium"/>
            <person name="Church D.M."/>
            <person name="Goodstadt L."/>
            <person name="Hillier L.W."/>
            <person name="Zody M.C."/>
            <person name="Goldstein S."/>
            <person name="She X."/>
            <person name="Bult C.J."/>
            <person name="Agarwala R."/>
            <person name="Cherry J.L."/>
            <person name="DiCuccio M."/>
            <person name="Hlavina W."/>
            <person name="Kapustin Y."/>
            <person name="Meric P."/>
            <person name="Maglott D."/>
            <person name="Birtle Z."/>
            <person name="Marques A.C."/>
            <person name="Graves T."/>
            <person name="Zhou S."/>
            <person name="Teague B."/>
            <person name="Potamousis K."/>
            <person name="Churas C."/>
            <person name="Place M."/>
            <person name="Herschleb J."/>
            <person name="Runnheim R."/>
            <person name="Forrest D."/>
            <person name="Amos-Landgraf J."/>
            <person name="Schwartz D.C."/>
            <person name="Cheng Z."/>
            <person name="Lindblad-Toh K."/>
            <person name="Eichler E.E."/>
            <person name="Ponting C.P."/>
        </authorList>
    </citation>
    <scope>NUCLEOTIDE SEQUENCE [LARGE SCALE GENOMIC DNA]</scope>
    <source>
        <strain evidence="1 3">C57BL/6J</strain>
    </source>
</reference>
<organism evidence="1 3">
    <name type="scientific">Mus musculus</name>
    <name type="common">Mouse</name>
    <dbReference type="NCBI Taxonomy" id="10090"/>
    <lineage>
        <taxon>Eukaryota</taxon>
        <taxon>Metazoa</taxon>
        <taxon>Chordata</taxon>
        <taxon>Craniata</taxon>
        <taxon>Vertebrata</taxon>
        <taxon>Euteleostomi</taxon>
        <taxon>Mammalia</taxon>
        <taxon>Eutheria</taxon>
        <taxon>Euarchontoglires</taxon>
        <taxon>Glires</taxon>
        <taxon>Rodentia</taxon>
        <taxon>Myomorpha</taxon>
        <taxon>Muroidea</taxon>
        <taxon>Muridae</taxon>
        <taxon>Murinae</taxon>
        <taxon>Mus</taxon>
        <taxon>Mus</taxon>
    </lineage>
</organism>
<dbReference type="GeneTree" id="ENSGT00940000157208"/>
<evidence type="ECO:0000313" key="2">
    <source>
        <dbReference type="MGI" id="MGI:95457"/>
    </source>
</evidence>
<name>G3UYN3_MOUSE</name>
<gene>
    <name evidence="1 2" type="primary">Mecom</name>
</gene>
<reference evidence="1" key="3">
    <citation type="submission" date="2025-08" db="UniProtKB">
        <authorList>
            <consortium name="Ensembl"/>
        </authorList>
    </citation>
    <scope>IDENTIFICATION</scope>
    <source>
        <strain evidence="1">C57BL/6J</strain>
    </source>
</reference>
<dbReference type="HOGENOM" id="CLU_3207454_0_0_1"/>
<reference evidence="1" key="4">
    <citation type="submission" date="2025-09" db="UniProtKB">
        <authorList>
            <consortium name="Ensembl"/>
        </authorList>
    </citation>
    <scope>IDENTIFICATION</scope>
    <source>
        <strain evidence="1">C57BL/6J</strain>
    </source>
</reference>
<evidence type="ECO:0000313" key="3">
    <source>
        <dbReference type="Proteomes" id="UP000000589"/>
    </source>
</evidence>
<dbReference type="Ensembl" id="ENSMUST00000172754.8">
    <property type="protein sequence ID" value="ENSMUSP00000134152.2"/>
    <property type="gene ID" value="ENSMUSG00000027684.17"/>
</dbReference>
<sequence length="45" mass="5064">MKSEEDPHEPMAPDIHAWRSTCCHILRRGNTSVISVPRHLTGSPI</sequence>
<dbReference type="Bgee" id="ENSMUSG00000027684">
    <property type="expression patterns" value="Expressed in urinary bladder urothelium and 236 other cell types or tissues"/>
</dbReference>
<dbReference type="ProteomicsDB" id="304187"/>
<dbReference type="ExpressionAtlas" id="G3UYN3">
    <property type="expression patterns" value="baseline and differential"/>
</dbReference>
<reference evidence="1 3" key="2">
    <citation type="journal article" date="2011" name="PLoS Biol.">
        <title>Modernizing reference genome assemblies.</title>
        <authorList>
            <person name="Church D.M."/>
            <person name="Schneider V.A."/>
            <person name="Graves T."/>
            <person name="Auger K."/>
            <person name="Cunningham F."/>
            <person name="Bouk N."/>
            <person name="Chen H.C."/>
            <person name="Agarwala R."/>
            <person name="McLaren W.M."/>
            <person name="Ritchie G.R."/>
            <person name="Albracht D."/>
            <person name="Kremitzki M."/>
            <person name="Rock S."/>
            <person name="Kotkiewicz H."/>
            <person name="Kremitzki C."/>
            <person name="Wollam A."/>
            <person name="Trani L."/>
            <person name="Fulton L."/>
            <person name="Fulton R."/>
            <person name="Matthews L."/>
            <person name="Whitehead S."/>
            <person name="Chow W."/>
            <person name="Torrance J."/>
            <person name="Dunn M."/>
            <person name="Harden G."/>
            <person name="Threadgold G."/>
            <person name="Wood J."/>
            <person name="Collins J."/>
            <person name="Heath P."/>
            <person name="Griffiths G."/>
            <person name="Pelan S."/>
            <person name="Grafham D."/>
            <person name="Eichler E.E."/>
            <person name="Weinstock G."/>
            <person name="Mardis E.R."/>
            <person name="Wilson R.K."/>
            <person name="Howe K."/>
            <person name="Flicek P."/>
            <person name="Hubbard T."/>
        </authorList>
    </citation>
    <scope>NUCLEOTIDE SEQUENCE [LARGE SCALE GENOMIC DNA]</scope>
    <source>
        <strain evidence="1 3">C57BL/6J</strain>
    </source>
</reference>
<dbReference type="MGI" id="MGI:95457">
    <property type="gene designation" value="Mecom"/>
</dbReference>